<feature type="chain" id="PRO_5003283300" evidence="1">
    <location>
        <begin position="23"/>
        <end position="141"/>
    </location>
</feature>
<reference evidence="4" key="2">
    <citation type="submission" date="2011-02" db="EMBL/GenBank/DDBJ databases">
        <title>The complete genome of Fluviicola taffensis DSM 16823.</title>
        <authorList>
            <consortium name="US DOE Joint Genome Institute (JGI-PGF)"/>
            <person name="Lucas S."/>
            <person name="Copeland A."/>
            <person name="Lapidus A."/>
            <person name="Bruce D."/>
            <person name="Goodwin L."/>
            <person name="Pitluck S."/>
            <person name="Kyrpides N."/>
            <person name="Mavromatis K."/>
            <person name="Ivanova N."/>
            <person name="Mikhailova N."/>
            <person name="Pagani I."/>
            <person name="Chertkov O."/>
            <person name="Detter J.C."/>
            <person name="Han C."/>
            <person name="Tapia R."/>
            <person name="Land M."/>
            <person name="Hauser L."/>
            <person name="Markowitz V."/>
            <person name="Cheng J.-F."/>
            <person name="Hugenholtz P."/>
            <person name="Woyke T."/>
            <person name="Wu D."/>
            <person name="Tindall B."/>
            <person name="Pomrenke H.G."/>
            <person name="Brambilla E."/>
            <person name="Klenk H.-P."/>
            <person name="Eisen J.A."/>
        </authorList>
    </citation>
    <scope>NUCLEOTIDE SEQUENCE [LARGE SCALE GENOMIC DNA]</scope>
    <source>
        <strain evidence="4">DSM 16823 / RW262 / RW262</strain>
    </source>
</reference>
<feature type="domain" description="TonB C-terminal" evidence="2">
    <location>
        <begin position="50"/>
        <end position="141"/>
    </location>
</feature>
<dbReference type="EMBL" id="CP002542">
    <property type="protein sequence ID" value="AEA43251.1"/>
    <property type="molecule type" value="Genomic_DNA"/>
</dbReference>
<proteinExistence type="predicted"/>
<dbReference type="PROSITE" id="PS52015">
    <property type="entry name" value="TONB_CTD"/>
    <property type="match status" value="1"/>
</dbReference>
<dbReference type="Proteomes" id="UP000007463">
    <property type="component" value="Chromosome"/>
</dbReference>
<evidence type="ECO:0000259" key="2">
    <source>
        <dbReference type="PROSITE" id="PS52015"/>
    </source>
</evidence>
<dbReference type="Gene3D" id="3.30.1150.10">
    <property type="match status" value="1"/>
</dbReference>
<evidence type="ECO:0000313" key="4">
    <source>
        <dbReference type="Proteomes" id="UP000007463"/>
    </source>
</evidence>
<dbReference type="Pfam" id="PF03544">
    <property type="entry name" value="TonB_C"/>
    <property type="match status" value="1"/>
</dbReference>
<dbReference type="GO" id="GO:0098797">
    <property type="term" value="C:plasma membrane protein complex"/>
    <property type="evidence" value="ECO:0007669"/>
    <property type="project" value="TreeGrafter"/>
</dbReference>
<dbReference type="HOGENOM" id="CLU_065795_3_1_10"/>
<dbReference type="RefSeq" id="WP_013686023.1">
    <property type="nucleotide sequence ID" value="NC_015321.1"/>
</dbReference>
<evidence type="ECO:0000313" key="3">
    <source>
        <dbReference type="EMBL" id="AEA43251.1"/>
    </source>
</evidence>
<dbReference type="OrthoDB" id="1095452at2"/>
<keyword evidence="1" id="KW-0732">Signal</keyword>
<gene>
    <name evidence="3" type="ordered locus">Fluta_1256</name>
</gene>
<reference evidence="3 4" key="1">
    <citation type="journal article" date="2011" name="Stand. Genomic Sci.">
        <title>Complete genome sequence of the gliding freshwater bacterium Fluviicola taffensis type strain (RW262).</title>
        <authorList>
            <person name="Woyke T."/>
            <person name="Chertkov O."/>
            <person name="Lapidus A."/>
            <person name="Nolan M."/>
            <person name="Lucas S."/>
            <person name="Del Rio T.G."/>
            <person name="Tice H."/>
            <person name="Cheng J.F."/>
            <person name="Tapia R."/>
            <person name="Han C."/>
            <person name="Goodwin L."/>
            <person name="Pitluck S."/>
            <person name="Liolios K."/>
            <person name="Pagani I."/>
            <person name="Ivanova N."/>
            <person name="Huntemann M."/>
            <person name="Mavromatis K."/>
            <person name="Mikhailova N."/>
            <person name="Pati A."/>
            <person name="Chen A."/>
            <person name="Palaniappan K."/>
            <person name="Land M."/>
            <person name="Hauser L."/>
            <person name="Brambilla E.M."/>
            <person name="Rohde M."/>
            <person name="Mwirichia R."/>
            <person name="Sikorski J."/>
            <person name="Tindall B.J."/>
            <person name="Goker M."/>
            <person name="Bristow J."/>
            <person name="Eisen J.A."/>
            <person name="Markowitz V."/>
            <person name="Hugenholtz P."/>
            <person name="Klenk H.P."/>
            <person name="Kyrpides N.C."/>
        </authorList>
    </citation>
    <scope>NUCLEOTIDE SEQUENCE [LARGE SCALE GENOMIC DNA]</scope>
    <source>
        <strain evidence="4">DSM 16823 / RW262 / RW262</strain>
    </source>
</reference>
<dbReference type="InterPro" id="IPR037682">
    <property type="entry name" value="TonB_C"/>
</dbReference>
<accession>F2IC25</accession>
<dbReference type="GO" id="GO:0031992">
    <property type="term" value="F:energy transducer activity"/>
    <property type="evidence" value="ECO:0007669"/>
    <property type="project" value="TreeGrafter"/>
</dbReference>
<sequence length="141" mass="15735" precursor="true">MLFNFTKSLIFLLSFLSFQSFAQEKDSLPPPEEKGAVVFETPDVPAEFPGGLDSLKRFLSANIKYPIDAVKKKLEGKCYIQFGVSESGVIGYVKIKRGVLNCPECDEEAVRVVKLMPLWKPAQLNGKNVNCIFSLPISFKL</sequence>
<dbReference type="GO" id="GO:0055085">
    <property type="term" value="P:transmembrane transport"/>
    <property type="evidence" value="ECO:0007669"/>
    <property type="project" value="InterPro"/>
</dbReference>
<dbReference type="eggNOG" id="COG0810">
    <property type="taxonomic scope" value="Bacteria"/>
</dbReference>
<name>F2IC25_FLUTR</name>
<evidence type="ECO:0000256" key="1">
    <source>
        <dbReference type="SAM" id="SignalP"/>
    </source>
</evidence>
<dbReference type="SUPFAM" id="SSF74653">
    <property type="entry name" value="TolA/TonB C-terminal domain"/>
    <property type="match status" value="1"/>
</dbReference>
<organism evidence="3 4">
    <name type="scientific">Fluviicola taffensis (strain DSM 16823 / NCIMB 13979 / RW262)</name>
    <dbReference type="NCBI Taxonomy" id="755732"/>
    <lineage>
        <taxon>Bacteria</taxon>
        <taxon>Pseudomonadati</taxon>
        <taxon>Bacteroidota</taxon>
        <taxon>Flavobacteriia</taxon>
        <taxon>Flavobacteriales</taxon>
        <taxon>Crocinitomicaceae</taxon>
        <taxon>Fluviicola</taxon>
    </lineage>
</organism>
<dbReference type="PANTHER" id="PTHR33446:SF2">
    <property type="entry name" value="PROTEIN TONB"/>
    <property type="match status" value="1"/>
</dbReference>
<dbReference type="PANTHER" id="PTHR33446">
    <property type="entry name" value="PROTEIN TONB-RELATED"/>
    <property type="match status" value="1"/>
</dbReference>
<dbReference type="KEGG" id="fte:Fluta_1256"/>
<feature type="signal peptide" evidence="1">
    <location>
        <begin position="1"/>
        <end position="22"/>
    </location>
</feature>
<dbReference type="InterPro" id="IPR051045">
    <property type="entry name" value="TonB-dependent_transducer"/>
</dbReference>
<dbReference type="AlphaFoldDB" id="F2IC25"/>
<dbReference type="STRING" id="755732.Fluta_1256"/>
<protein>
    <submittedName>
        <fullName evidence="3">TonB</fullName>
    </submittedName>
</protein>
<keyword evidence="4" id="KW-1185">Reference proteome</keyword>